<reference evidence="3" key="1">
    <citation type="submission" date="2023-07" db="EMBL/GenBank/DDBJ databases">
        <authorList>
            <person name="Stuckert A."/>
        </authorList>
    </citation>
    <scope>NUCLEOTIDE SEQUENCE</scope>
</reference>
<protein>
    <recommendedName>
        <fullName evidence="5">Transmembrane protein 238</fullName>
    </recommendedName>
</protein>
<evidence type="ECO:0008006" key="5">
    <source>
        <dbReference type="Google" id="ProtNLM"/>
    </source>
</evidence>
<dbReference type="EMBL" id="CAUEEQ010018624">
    <property type="protein sequence ID" value="CAJ0941018.1"/>
    <property type="molecule type" value="Genomic_DNA"/>
</dbReference>
<dbReference type="Pfam" id="PF15125">
    <property type="entry name" value="TMEM238"/>
    <property type="match status" value="1"/>
</dbReference>
<proteinExistence type="predicted"/>
<evidence type="ECO:0000256" key="2">
    <source>
        <dbReference type="SAM" id="Phobius"/>
    </source>
</evidence>
<keyword evidence="2" id="KW-0472">Membrane</keyword>
<keyword evidence="2" id="KW-0812">Transmembrane</keyword>
<dbReference type="PANTHER" id="PTHR28613:SF8">
    <property type="entry name" value="LCCL DOMAIN-CONTAINING PROTEIN"/>
    <property type="match status" value="1"/>
</dbReference>
<keyword evidence="2" id="KW-1133">Transmembrane helix</keyword>
<gene>
    <name evidence="3" type="ORF">RIMI_LOCUS9110661</name>
</gene>
<dbReference type="Proteomes" id="UP001176940">
    <property type="component" value="Unassembled WGS sequence"/>
</dbReference>
<organism evidence="3 4">
    <name type="scientific">Ranitomeya imitator</name>
    <name type="common">mimic poison frog</name>
    <dbReference type="NCBI Taxonomy" id="111125"/>
    <lineage>
        <taxon>Eukaryota</taxon>
        <taxon>Metazoa</taxon>
        <taxon>Chordata</taxon>
        <taxon>Craniata</taxon>
        <taxon>Vertebrata</taxon>
        <taxon>Euteleostomi</taxon>
        <taxon>Amphibia</taxon>
        <taxon>Batrachia</taxon>
        <taxon>Anura</taxon>
        <taxon>Neobatrachia</taxon>
        <taxon>Hyloidea</taxon>
        <taxon>Dendrobatidae</taxon>
        <taxon>Dendrobatinae</taxon>
        <taxon>Ranitomeya</taxon>
    </lineage>
</organism>
<accession>A0ABN9LIC1</accession>
<feature type="transmembrane region" description="Helical" evidence="2">
    <location>
        <begin position="15"/>
        <end position="37"/>
    </location>
</feature>
<feature type="region of interest" description="Disordered" evidence="1">
    <location>
        <begin position="101"/>
        <end position="125"/>
    </location>
</feature>
<keyword evidence="4" id="KW-1185">Reference proteome</keyword>
<comment type="caution">
    <text evidence="3">The sequence shown here is derived from an EMBL/GenBank/DDBJ whole genome shotgun (WGS) entry which is preliminary data.</text>
</comment>
<feature type="compositionally biased region" description="Basic residues" evidence="1">
    <location>
        <begin position="101"/>
        <end position="110"/>
    </location>
</feature>
<dbReference type="PANTHER" id="PTHR28613">
    <property type="entry name" value="SI:CH211-232M10.4-RELATED"/>
    <property type="match status" value="1"/>
</dbReference>
<name>A0ABN9LIC1_9NEOB</name>
<evidence type="ECO:0000313" key="3">
    <source>
        <dbReference type="EMBL" id="CAJ0941018.1"/>
    </source>
</evidence>
<feature type="transmembrane region" description="Helical" evidence="2">
    <location>
        <begin position="49"/>
        <end position="71"/>
    </location>
</feature>
<evidence type="ECO:0000256" key="1">
    <source>
        <dbReference type="SAM" id="MobiDB-lite"/>
    </source>
</evidence>
<evidence type="ECO:0000313" key="4">
    <source>
        <dbReference type="Proteomes" id="UP001176940"/>
    </source>
</evidence>
<dbReference type="InterPro" id="IPR029365">
    <property type="entry name" value="TMEM238"/>
</dbReference>
<sequence length="167" mass="18323">MAPGRPRRLVGRCPLFFLLAVSFDVLGFCLILSGIFAELQLNGRSFGEFLIYGGGILLFFSLLWWLAWYSLNLEVSMEELMKDPQDSPKKRHLVQLARKVSKRFSKRSRRKAEGAPDGLPSAATVPTTSTFINHSFSGHLDGGATPAGKALELGVVSSGRGQVDRLV</sequence>